<evidence type="ECO:0000256" key="8">
    <source>
        <dbReference type="ARBA" id="ARBA00034006"/>
    </source>
</evidence>
<dbReference type="PANTHER" id="PTHR30258:SF2">
    <property type="entry name" value="COMG OPERON PROTEIN 1"/>
    <property type="match status" value="1"/>
</dbReference>
<dbReference type="CDD" id="cd01129">
    <property type="entry name" value="PulE-GspE-like"/>
    <property type="match status" value="1"/>
</dbReference>
<dbReference type="Pfam" id="PF05157">
    <property type="entry name" value="MshEN"/>
    <property type="match status" value="1"/>
</dbReference>
<evidence type="ECO:0000256" key="2">
    <source>
        <dbReference type="ARBA" id="ARBA00022448"/>
    </source>
</evidence>
<accession>A0A1B9F8S0</accession>
<dbReference type="STRING" id="1156395.DBT_0127"/>
<dbReference type="Gene3D" id="3.40.50.300">
    <property type="entry name" value="P-loop containing nucleotide triphosphate hydrolases"/>
    <property type="match status" value="1"/>
</dbReference>
<dbReference type="GO" id="GO:0015628">
    <property type="term" value="P:protein secretion by the type II secretion system"/>
    <property type="evidence" value="ECO:0007669"/>
    <property type="project" value="InterPro"/>
</dbReference>
<evidence type="ECO:0000313" key="11">
    <source>
        <dbReference type="Proteomes" id="UP000093080"/>
    </source>
</evidence>
<feature type="domain" description="Bacterial type II secretion system protein E" evidence="9">
    <location>
        <begin position="320"/>
        <end position="334"/>
    </location>
</feature>
<dbReference type="RefSeq" id="WP_067615859.1">
    <property type="nucleotide sequence ID" value="NZ_MAGO01000001.1"/>
</dbReference>
<dbReference type="OrthoDB" id="9805147at2"/>
<dbReference type="GO" id="GO:0008564">
    <property type="term" value="F:protein-exporting ATPase activity"/>
    <property type="evidence" value="ECO:0007669"/>
    <property type="project" value="UniProtKB-EC"/>
</dbReference>
<dbReference type="EC" id="7.4.2.8" evidence="7"/>
<dbReference type="InterPro" id="IPR001482">
    <property type="entry name" value="T2SS/T4SS_dom"/>
</dbReference>
<evidence type="ECO:0000256" key="1">
    <source>
        <dbReference type="ARBA" id="ARBA00006611"/>
    </source>
</evidence>
<evidence type="ECO:0000313" key="10">
    <source>
        <dbReference type="EMBL" id="OCC16310.1"/>
    </source>
</evidence>
<dbReference type="GO" id="GO:0015627">
    <property type="term" value="C:type II protein secretion system complex"/>
    <property type="evidence" value="ECO:0007669"/>
    <property type="project" value="InterPro"/>
</dbReference>
<dbReference type="GO" id="GO:0005524">
    <property type="term" value="F:ATP binding"/>
    <property type="evidence" value="ECO:0007669"/>
    <property type="project" value="UniProtKB-KW"/>
</dbReference>
<comment type="caution">
    <text evidence="10">The sequence shown here is derived from an EMBL/GenBank/DDBJ whole genome shotgun (WGS) entry which is preliminary data.</text>
</comment>
<dbReference type="NCBIfam" id="TIGR02533">
    <property type="entry name" value="type_II_gspE"/>
    <property type="match status" value="1"/>
</dbReference>
<reference evidence="10 11" key="1">
    <citation type="submission" date="2016-06" db="EMBL/GenBank/DDBJ databases">
        <title>Respiratory ammonification of nitrate coupled to the oxidation of elemental sulfur in deep-sea autotrophic thermophilic bacteria.</title>
        <authorList>
            <person name="Slobodkina G.B."/>
            <person name="Mardanov A.V."/>
            <person name="Ravin N.V."/>
            <person name="Frolova A.A."/>
            <person name="Viryasiv M.B."/>
            <person name="Chernyh N.A."/>
            <person name="Bonch-Osmolovskaya E.A."/>
            <person name="Slobodkin A.I."/>
        </authorList>
    </citation>
    <scope>NUCLEOTIDE SEQUENCE [LARGE SCALE GENOMIC DNA]</scope>
    <source>
        <strain evidence="10 11">S69</strain>
    </source>
</reference>
<dbReference type="InterPro" id="IPR037257">
    <property type="entry name" value="T2SS_E_N_sf"/>
</dbReference>
<dbReference type="AlphaFoldDB" id="A0A1B9F8S0"/>
<dbReference type="SUPFAM" id="SSF52540">
    <property type="entry name" value="P-loop containing nucleoside triphosphate hydrolases"/>
    <property type="match status" value="1"/>
</dbReference>
<organism evidence="10 11">
    <name type="scientific">Dissulfuribacter thermophilus</name>
    <dbReference type="NCBI Taxonomy" id="1156395"/>
    <lineage>
        <taxon>Bacteria</taxon>
        <taxon>Pseudomonadati</taxon>
        <taxon>Thermodesulfobacteriota</taxon>
        <taxon>Dissulfuribacteria</taxon>
        <taxon>Dissulfuribacterales</taxon>
        <taxon>Dissulfuribacteraceae</taxon>
        <taxon>Dissulfuribacter</taxon>
    </lineage>
</organism>
<evidence type="ECO:0000256" key="5">
    <source>
        <dbReference type="ARBA" id="ARBA00022927"/>
    </source>
</evidence>
<keyword evidence="6" id="KW-1278">Translocase</keyword>
<dbReference type="InterPro" id="IPR007831">
    <property type="entry name" value="T2SS_GspE_N"/>
</dbReference>
<dbReference type="PANTHER" id="PTHR30258">
    <property type="entry name" value="TYPE II SECRETION SYSTEM PROTEIN GSPE-RELATED"/>
    <property type="match status" value="1"/>
</dbReference>
<keyword evidence="4" id="KW-0067">ATP-binding</keyword>
<dbReference type="FunFam" id="3.30.450.90:FF:000001">
    <property type="entry name" value="Type II secretion system ATPase GspE"/>
    <property type="match status" value="1"/>
</dbReference>
<dbReference type="GO" id="GO:0005886">
    <property type="term" value="C:plasma membrane"/>
    <property type="evidence" value="ECO:0007669"/>
    <property type="project" value="TreeGrafter"/>
</dbReference>
<evidence type="ECO:0000259" key="9">
    <source>
        <dbReference type="PROSITE" id="PS00662"/>
    </source>
</evidence>
<dbReference type="EMBL" id="MAGO01000001">
    <property type="protein sequence ID" value="OCC16310.1"/>
    <property type="molecule type" value="Genomic_DNA"/>
</dbReference>
<protein>
    <recommendedName>
        <fullName evidence="7">protein-secreting ATPase</fullName>
        <ecNumber evidence="7">7.4.2.8</ecNumber>
    </recommendedName>
</protein>
<dbReference type="GO" id="GO:0016887">
    <property type="term" value="F:ATP hydrolysis activity"/>
    <property type="evidence" value="ECO:0007669"/>
    <property type="project" value="TreeGrafter"/>
</dbReference>
<comment type="catalytic activity">
    <reaction evidence="8">
        <text>ATP + H2O + cellular proteinSide 1 = ADP + phosphate + cellular proteinSide 2.</text>
        <dbReference type="EC" id="7.4.2.8"/>
    </reaction>
</comment>
<evidence type="ECO:0000256" key="3">
    <source>
        <dbReference type="ARBA" id="ARBA00022741"/>
    </source>
</evidence>
<dbReference type="InterPro" id="IPR003593">
    <property type="entry name" value="AAA+_ATPase"/>
</dbReference>
<dbReference type="Proteomes" id="UP000093080">
    <property type="component" value="Unassembled WGS sequence"/>
</dbReference>
<comment type="similarity">
    <text evidence="1">Belongs to the GSP E family.</text>
</comment>
<dbReference type="FunFam" id="3.40.50.300:FF:000398">
    <property type="entry name" value="Type IV pilus assembly ATPase PilB"/>
    <property type="match status" value="1"/>
</dbReference>
<name>A0A1B9F8S0_9BACT</name>
<evidence type="ECO:0000256" key="6">
    <source>
        <dbReference type="ARBA" id="ARBA00022967"/>
    </source>
</evidence>
<dbReference type="Pfam" id="PF00437">
    <property type="entry name" value="T2SSE"/>
    <property type="match status" value="1"/>
</dbReference>
<keyword evidence="3" id="KW-0547">Nucleotide-binding</keyword>
<dbReference type="InterPro" id="IPR013369">
    <property type="entry name" value="T2SS_GspE"/>
</dbReference>
<dbReference type="SMART" id="SM00382">
    <property type="entry name" value="AAA"/>
    <property type="match status" value="1"/>
</dbReference>
<dbReference type="PATRIC" id="fig|1156395.6.peg.125"/>
<evidence type="ECO:0000256" key="4">
    <source>
        <dbReference type="ARBA" id="ARBA00022840"/>
    </source>
</evidence>
<keyword evidence="11" id="KW-1185">Reference proteome</keyword>
<dbReference type="InterPro" id="IPR027417">
    <property type="entry name" value="P-loop_NTPase"/>
</dbReference>
<dbReference type="Gene3D" id="3.30.300.160">
    <property type="entry name" value="Type II secretion system, protein E, N-terminal domain"/>
    <property type="match status" value="1"/>
</dbReference>
<dbReference type="Gene3D" id="3.30.450.90">
    <property type="match status" value="1"/>
</dbReference>
<dbReference type="SUPFAM" id="SSF160246">
    <property type="entry name" value="EspE N-terminal domain-like"/>
    <property type="match status" value="1"/>
</dbReference>
<evidence type="ECO:0000256" key="7">
    <source>
        <dbReference type="ARBA" id="ARBA00024382"/>
    </source>
</evidence>
<gene>
    <name evidence="10" type="ORF">DBT_0127</name>
</gene>
<keyword evidence="5" id="KW-0653">Protein transport</keyword>
<sequence>MFQEIQPADFPEKPPLLNGLTPQQMRHWKVLPVAVDDDAVKIAMARPNDLYLIEVLENIYNRPLKIFKANEDDILATIYRWYEADMDISGESQEDEEARAIDELWEDPEQLKDMASEAPVIRLVNHLISQALEVKASDIHFEPYRDKFVVRFRIDGVLHEVETIAKRLQPAITSRIKLMGKMNIAEMRLPQDGRIKVKDRERDIDIRVSTLPTLFGESIVLRLLNRGEVKLELESLGFPPDTLMDFESIIRRPYGLILVTGPTGSGKTTTLYAVMNLINSPDKKIVTVEDPVEYQLDGINQIQVKPKIGLTFANALRTILRQDPDIILIGEIRDAETAEIAIQSALTGHLVFSTLHTNDAPSAITRLQEMGVESYLLASCLLGVMAQRLVRVICPHCKESHPIDEELYQELLNGIEGTDQPVVPKEVWRGKGCPNCATTGYSGRTGIYELLKVDETIRRLIVRGEDSASILKAAKANGMRTLREDGLQKVLLGQTTFEEVLRVSN</sequence>
<proteinExistence type="inferred from homology"/>
<keyword evidence="2" id="KW-0813">Transport</keyword>
<dbReference type="PROSITE" id="PS00662">
    <property type="entry name" value="T2SP_E"/>
    <property type="match status" value="1"/>
</dbReference>